<name>A0A6H5GY56_9HEMI</name>
<dbReference type="Proteomes" id="UP000479000">
    <property type="component" value="Unassembled WGS sequence"/>
</dbReference>
<gene>
    <name evidence="1" type="ORF">NTEN_LOCUS11626</name>
</gene>
<keyword evidence="2" id="KW-1185">Reference proteome</keyword>
<proteinExistence type="predicted"/>
<dbReference type="AlphaFoldDB" id="A0A6H5GY56"/>
<accession>A0A6H5GY56</accession>
<protein>
    <submittedName>
        <fullName evidence="1">Uncharacterized protein</fullName>
    </submittedName>
</protein>
<reference evidence="1 2" key="1">
    <citation type="submission" date="2020-02" db="EMBL/GenBank/DDBJ databases">
        <authorList>
            <person name="Ferguson B K."/>
        </authorList>
    </citation>
    <scope>NUCLEOTIDE SEQUENCE [LARGE SCALE GENOMIC DNA]</scope>
</reference>
<organism evidence="1 2">
    <name type="scientific">Nesidiocoris tenuis</name>
    <dbReference type="NCBI Taxonomy" id="355587"/>
    <lineage>
        <taxon>Eukaryota</taxon>
        <taxon>Metazoa</taxon>
        <taxon>Ecdysozoa</taxon>
        <taxon>Arthropoda</taxon>
        <taxon>Hexapoda</taxon>
        <taxon>Insecta</taxon>
        <taxon>Pterygota</taxon>
        <taxon>Neoptera</taxon>
        <taxon>Paraneoptera</taxon>
        <taxon>Hemiptera</taxon>
        <taxon>Heteroptera</taxon>
        <taxon>Panheteroptera</taxon>
        <taxon>Cimicomorpha</taxon>
        <taxon>Miridae</taxon>
        <taxon>Dicyphina</taxon>
        <taxon>Nesidiocoris</taxon>
    </lineage>
</organism>
<dbReference type="EMBL" id="CADCXU010017378">
    <property type="protein sequence ID" value="CAB0006149.1"/>
    <property type="molecule type" value="Genomic_DNA"/>
</dbReference>
<evidence type="ECO:0000313" key="1">
    <source>
        <dbReference type="EMBL" id="CAB0006149.1"/>
    </source>
</evidence>
<sequence length="85" mass="9734">MEAFLWEIQQQRRRDSFRSFRSWATLLNCVIPRARLSVLVSVGIIFIRIKPSGRNPTVRSVPKSRGKTSKCKLIGFKSNDPGTQD</sequence>
<evidence type="ECO:0000313" key="2">
    <source>
        <dbReference type="Proteomes" id="UP000479000"/>
    </source>
</evidence>